<dbReference type="InterPro" id="IPR029035">
    <property type="entry name" value="DHS-like_NAD/FAD-binding_dom"/>
</dbReference>
<feature type="binding site" evidence="4">
    <location>
        <position position="169"/>
    </location>
    <ligand>
        <name>Zn(2+)</name>
        <dbReference type="ChEBI" id="CHEBI:29105"/>
    </ligand>
</feature>
<dbReference type="RefSeq" id="WP_067330906.1">
    <property type="nucleotide sequence ID" value="NZ_LNKT01000023.1"/>
</dbReference>
<protein>
    <recommendedName>
        <fullName evidence="1">protein acetyllysine N-acetyltransferase</fullName>
        <ecNumber evidence="1">2.3.1.286</ecNumber>
    </recommendedName>
</protein>
<keyword evidence="4" id="KW-0479">Metal-binding</keyword>
<feature type="domain" description="Deacetylase sirtuin-type" evidence="5">
    <location>
        <begin position="1"/>
        <end position="268"/>
    </location>
</feature>
<keyword evidence="2" id="KW-0808">Transferase</keyword>
<dbReference type="InterPro" id="IPR026591">
    <property type="entry name" value="Sirtuin_cat_small_dom_sf"/>
</dbReference>
<evidence type="ECO:0000259" key="5">
    <source>
        <dbReference type="PROSITE" id="PS50305"/>
    </source>
</evidence>
<dbReference type="EMBL" id="LNKT01000023">
    <property type="protein sequence ID" value="KYJ86570.1"/>
    <property type="molecule type" value="Genomic_DNA"/>
</dbReference>
<dbReference type="OrthoDB" id="9800582at2"/>
<feature type="active site" description="Proton acceptor" evidence="4">
    <location>
        <position position="126"/>
    </location>
</feature>
<dbReference type="SUPFAM" id="SSF52467">
    <property type="entry name" value="DHS-like NAD/FAD-binding domain"/>
    <property type="match status" value="1"/>
</dbReference>
<dbReference type="InterPro" id="IPR026590">
    <property type="entry name" value="Ssirtuin_cat_dom"/>
</dbReference>
<dbReference type="GO" id="GO:0070403">
    <property type="term" value="F:NAD+ binding"/>
    <property type="evidence" value="ECO:0007669"/>
    <property type="project" value="InterPro"/>
</dbReference>
<dbReference type="GO" id="GO:0017136">
    <property type="term" value="F:histone deacetylase activity, NAD-dependent"/>
    <property type="evidence" value="ECO:0007669"/>
    <property type="project" value="TreeGrafter"/>
</dbReference>
<evidence type="ECO:0000313" key="6">
    <source>
        <dbReference type="EMBL" id="KYJ86570.1"/>
    </source>
</evidence>
<organism evidence="6 7">
    <name type="scientific">Sulfurovum riftiae</name>
    <dbReference type="NCBI Taxonomy" id="1630136"/>
    <lineage>
        <taxon>Bacteria</taxon>
        <taxon>Pseudomonadati</taxon>
        <taxon>Campylobacterota</taxon>
        <taxon>Epsilonproteobacteria</taxon>
        <taxon>Campylobacterales</taxon>
        <taxon>Sulfurovaceae</taxon>
        <taxon>Sulfurovum</taxon>
    </lineage>
</organism>
<keyword evidence="4" id="KW-0862">Zinc</keyword>
<dbReference type="GO" id="GO:0046872">
    <property type="term" value="F:metal ion binding"/>
    <property type="evidence" value="ECO:0007669"/>
    <property type="project" value="UniProtKB-KW"/>
</dbReference>
<name>A0A151CGA4_9BACT</name>
<keyword evidence="3" id="KW-0520">NAD</keyword>
<dbReference type="PROSITE" id="PS50305">
    <property type="entry name" value="SIRTUIN"/>
    <property type="match status" value="1"/>
</dbReference>
<proteinExistence type="predicted"/>
<dbReference type="PANTHER" id="PTHR11085:SF4">
    <property type="entry name" value="NAD-DEPENDENT PROTEIN DEACYLASE"/>
    <property type="match status" value="1"/>
</dbReference>
<evidence type="ECO:0000256" key="2">
    <source>
        <dbReference type="ARBA" id="ARBA00022679"/>
    </source>
</evidence>
<accession>A0A151CGA4</accession>
<dbReference type="InterPro" id="IPR003000">
    <property type="entry name" value="Sirtuin"/>
</dbReference>
<feature type="binding site" evidence="4">
    <location>
        <position position="134"/>
    </location>
    <ligand>
        <name>Zn(2+)</name>
        <dbReference type="ChEBI" id="CHEBI:29105"/>
    </ligand>
</feature>
<dbReference type="Proteomes" id="UP000075359">
    <property type="component" value="Unassembled WGS sequence"/>
</dbReference>
<dbReference type="EC" id="2.3.1.286" evidence="1"/>
<feature type="binding site" evidence="4">
    <location>
        <position position="166"/>
    </location>
    <ligand>
        <name>Zn(2+)</name>
        <dbReference type="ChEBI" id="CHEBI:29105"/>
    </ligand>
</feature>
<dbReference type="Gene3D" id="3.40.50.1220">
    <property type="entry name" value="TPP-binding domain"/>
    <property type="match status" value="1"/>
</dbReference>
<evidence type="ECO:0000256" key="1">
    <source>
        <dbReference type="ARBA" id="ARBA00012928"/>
    </source>
</evidence>
<dbReference type="Pfam" id="PF02146">
    <property type="entry name" value="SIR2"/>
    <property type="match status" value="1"/>
</dbReference>
<comment type="caution">
    <text evidence="6">The sequence shown here is derived from an EMBL/GenBank/DDBJ whole genome shotgun (WGS) entry which is preliminary data.</text>
</comment>
<evidence type="ECO:0000256" key="3">
    <source>
        <dbReference type="ARBA" id="ARBA00023027"/>
    </source>
</evidence>
<dbReference type="InterPro" id="IPR050134">
    <property type="entry name" value="NAD-dep_sirtuin_deacylases"/>
</dbReference>
<sequence length="268" mass="31137">MLIESKRAVENAEYILVFAGAGMSADSHLPTYRDTEGFWNDYPLYRELNKNYVSMMSPSGFLSNPKFAWGFFGHQYQLYRNAIPHNGYQKLLELCRRKRDFFIVTTNVDGLFLKAGFPPEQLHEAHGSIHRLQCRNVCRRSVWPIKSLELEIDYRTMRVVGSLPLCQHCDGVARPNIFMYGDTDSTYVWEEAQKGAKAFREWREKYRNSKVLLLEIGVGAEGMKQHVQQYLKEFSNAILIRINPEIDTSYDESIIQMQSSCMEMMDSL</sequence>
<evidence type="ECO:0000256" key="4">
    <source>
        <dbReference type="PROSITE-ProRule" id="PRU00236"/>
    </source>
</evidence>
<dbReference type="STRING" id="1630136.AS592_07145"/>
<dbReference type="Gene3D" id="3.30.1600.10">
    <property type="entry name" value="SIR2/SIRT2 'Small Domain"/>
    <property type="match status" value="1"/>
</dbReference>
<gene>
    <name evidence="6" type="ORF">AS592_07145</name>
</gene>
<keyword evidence="7" id="KW-1185">Reference proteome</keyword>
<evidence type="ECO:0000313" key="7">
    <source>
        <dbReference type="Proteomes" id="UP000075359"/>
    </source>
</evidence>
<dbReference type="PANTHER" id="PTHR11085">
    <property type="entry name" value="NAD-DEPENDENT PROTEIN DEACYLASE SIRTUIN-5, MITOCHONDRIAL-RELATED"/>
    <property type="match status" value="1"/>
</dbReference>
<reference evidence="6 7" key="1">
    <citation type="submission" date="2015-11" db="EMBL/GenBank/DDBJ databases">
        <title>Draft genome of Sulfurovum riftiae 1812E, a member of the Epsilonproteobacteria isolated from the tube of the deep-sea hydrothermal vent tubewom Riftia pachyptila.</title>
        <authorList>
            <person name="Vetriani C."/>
            <person name="Giovannelli D."/>
        </authorList>
    </citation>
    <scope>NUCLEOTIDE SEQUENCE [LARGE SCALE GENOMIC DNA]</scope>
    <source>
        <strain evidence="6 7">1812E</strain>
    </source>
</reference>
<dbReference type="AlphaFoldDB" id="A0A151CGA4"/>
<feature type="binding site" evidence="4">
    <location>
        <position position="138"/>
    </location>
    <ligand>
        <name>Zn(2+)</name>
        <dbReference type="ChEBI" id="CHEBI:29105"/>
    </ligand>
</feature>
<dbReference type="CDD" id="cd00296">
    <property type="entry name" value="SIR2"/>
    <property type="match status" value="1"/>
</dbReference>